<keyword evidence="2" id="KW-1185">Reference proteome</keyword>
<name>A0A5B7DNM5_PORTR</name>
<dbReference type="EMBL" id="VSRR010001180">
    <property type="protein sequence ID" value="MPC23222.1"/>
    <property type="molecule type" value="Genomic_DNA"/>
</dbReference>
<sequence>MTCSTVSSSPMSHLAHLAAGLRPPAVPSIHIHTLCPSSQEMVITQAATIPPFIHRSFRFLVPFQESHILLTPNTSPTPPTSSQNCPIASPISFFFNFPIHFQTLHPNILRHILNS</sequence>
<accession>A0A5B7DNM5</accession>
<dbReference type="Proteomes" id="UP000324222">
    <property type="component" value="Unassembled WGS sequence"/>
</dbReference>
<protein>
    <submittedName>
        <fullName evidence="1">Uncharacterized protein</fullName>
    </submittedName>
</protein>
<proteinExistence type="predicted"/>
<organism evidence="1 2">
    <name type="scientific">Portunus trituberculatus</name>
    <name type="common">Swimming crab</name>
    <name type="synonym">Neptunus trituberculatus</name>
    <dbReference type="NCBI Taxonomy" id="210409"/>
    <lineage>
        <taxon>Eukaryota</taxon>
        <taxon>Metazoa</taxon>
        <taxon>Ecdysozoa</taxon>
        <taxon>Arthropoda</taxon>
        <taxon>Crustacea</taxon>
        <taxon>Multicrustacea</taxon>
        <taxon>Malacostraca</taxon>
        <taxon>Eumalacostraca</taxon>
        <taxon>Eucarida</taxon>
        <taxon>Decapoda</taxon>
        <taxon>Pleocyemata</taxon>
        <taxon>Brachyura</taxon>
        <taxon>Eubrachyura</taxon>
        <taxon>Portunoidea</taxon>
        <taxon>Portunidae</taxon>
        <taxon>Portuninae</taxon>
        <taxon>Portunus</taxon>
    </lineage>
</organism>
<reference evidence="1 2" key="1">
    <citation type="submission" date="2019-05" db="EMBL/GenBank/DDBJ databases">
        <title>Another draft genome of Portunus trituberculatus and its Hox gene families provides insights of decapod evolution.</title>
        <authorList>
            <person name="Jeong J.-H."/>
            <person name="Song I."/>
            <person name="Kim S."/>
            <person name="Choi T."/>
            <person name="Kim D."/>
            <person name="Ryu S."/>
            <person name="Kim W."/>
        </authorList>
    </citation>
    <scope>NUCLEOTIDE SEQUENCE [LARGE SCALE GENOMIC DNA]</scope>
    <source>
        <tissue evidence="1">Muscle</tissue>
    </source>
</reference>
<evidence type="ECO:0000313" key="1">
    <source>
        <dbReference type="EMBL" id="MPC23222.1"/>
    </source>
</evidence>
<gene>
    <name evidence="1" type="ORF">E2C01_016263</name>
</gene>
<comment type="caution">
    <text evidence="1">The sequence shown here is derived from an EMBL/GenBank/DDBJ whole genome shotgun (WGS) entry which is preliminary data.</text>
</comment>
<dbReference type="AlphaFoldDB" id="A0A5B7DNM5"/>
<evidence type="ECO:0000313" key="2">
    <source>
        <dbReference type="Proteomes" id="UP000324222"/>
    </source>
</evidence>